<dbReference type="AlphaFoldDB" id="A0A8K0HTF3"/>
<evidence type="ECO:0000313" key="4">
    <source>
        <dbReference type="Proteomes" id="UP000796880"/>
    </source>
</evidence>
<dbReference type="Proteomes" id="UP000796880">
    <property type="component" value="Unassembled WGS sequence"/>
</dbReference>
<evidence type="ECO:0000256" key="1">
    <source>
        <dbReference type="SAM" id="MobiDB-lite"/>
    </source>
</evidence>
<comment type="caution">
    <text evidence="3">The sequence shown here is derived from an EMBL/GenBank/DDBJ whole genome shotgun (WGS) entry which is preliminary data.</text>
</comment>
<proteinExistence type="predicted"/>
<name>A0A8K0HTF3_9ROSA</name>
<feature type="domain" description="DUF569" evidence="2">
    <location>
        <begin position="1"/>
        <end position="141"/>
    </location>
</feature>
<dbReference type="SUPFAM" id="SSF50405">
    <property type="entry name" value="Actin-crosslinking proteins"/>
    <property type="match status" value="1"/>
</dbReference>
<gene>
    <name evidence="3" type="ORF">FNV43_RR02246</name>
</gene>
<dbReference type="Pfam" id="PF04601">
    <property type="entry name" value="DUF569"/>
    <property type="match status" value="1"/>
</dbReference>
<dbReference type="EMBL" id="VOIH02000001">
    <property type="protein sequence ID" value="KAF3457588.1"/>
    <property type="molecule type" value="Genomic_DNA"/>
</dbReference>
<dbReference type="CDD" id="cd23340">
    <property type="entry name" value="beta-trefoil_FSCN_ACP-like"/>
    <property type="match status" value="1"/>
</dbReference>
<evidence type="ECO:0000259" key="2">
    <source>
        <dbReference type="Pfam" id="PF04601"/>
    </source>
</evidence>
<evidence type="ECO:0000313" key="3">
    <source>
        <dbReference type="EMBL" id="KAF3457588.1"/>
    </source>
</evidence>
<reference evidence="3" key="1">
    <citation type="submission" date="2020-03" db="EMBL/GenBank/DDBJ databases">
        <title>A high-quality chromosome-level genome assembly of a woody plant with both climbing and erect habits, Rhamnella rubrinervis.</title>
        <authorList>
            <person name="Lu Z."/>
            <person name="Yang Y."/>
            <person name="Zhu X."/>
            <person name="Sun Y."/>
        </authorList>
    </citation>
    <scope>NUCLEOTIDE SEQUENCE</scope>
    <source>
        <strain evidence="3">BYM</strain>
        <tissue evidence="3">Leaf</tissue>
    </source>
</reference>
<accession>A0A8K0HTF3</accession>
<feature type="region of interest" description="Disordered" evidence="1">
    <location>
        <begin position="158"/>
        <end position="177"/>
    </location>
</feature>
<dbReference type="InterPro" id="IPR007679">
    <property type="entry name" value="DUF569"/>
</dbReference>
<dbReference type="InterPro" id="IPR008999">
    <property type="entry name" value="Actin-crosslinking"/>
</dbReference>
<organism evidence="3 4">
    <name type="scientific">Rhamnella rubrinervis</name>
    <dbReference type="NCBI Taxonomy" id="2594499"/>
    <lineage>
        <taxon>Eukaryota</taxon>
        <taxon>Viridiplantae</taxon>
        <taxon>Streptophyta</taxon>
        <taxon>Embryophyta</taxon>
        <taxon>Tracheophyta</taxon>
        <taxon>Spermatophyta</taxon>
        <taxon>Magnoliopsida</taxon>
        <taxon>eudicotyledons</taxon>
        <taxon>Gunneridae</taxon>
        <taxon>Pentapetalae</taxon>
        <taxon>rosids</taxon>
        <taxon>fabids</taxon>
        <taxon>Rosales</taxon>
        <taxon>Rhamnaceae</taxon>
        <taxon>rhamnoid group</taxon>
        <taxon>Rhamneae</taxon>
        <taxon>Rhamnella</taxon>
    </lineage>
</organism>
<sequence length="294" mass="31593">MKMFHNGMVVKLQSYHEKYLHAVDDQTSVIQGDNVATNNVKWRVESVPGSDTLIRLKSCYGKYLAASDEPFLVGFTGFQVHQTPPSGCPNSSIDWEPIRGGNQVVQLKNSRFSTFLRANNRSPPWRYSVTHKLPLGSSTKRLDWNLIIVATTEQSSFSRPKMQANQRVPAPAPTSGQGFMQSANQAINTANLAVHPTNQAAGFTNPQVSEAGNAPMGDTTPLDDGEHMPGASSGCCCNSNNTEHMPAVVAYKPPLSKSEKRLMVAKNAGKAVVHFASLVGAGAAVLALQSATGI</sequence>
<keyword evidence="4" id="KW-1185">Reference proteome</keyword>
<protein>
    <recommendedName>
        <fullName evidence="2">DUF569 domain-containing protein</fullName>
    </recommendedName>
</protein>
<dbReference type="PANTHER" id="PTHR31205:SF69">
    <property type="entry name" value="ACTIN CROSS-LINKING PROTEIN (DUF569)"/>
    <property type="match status" value="1"/>
</dbReference>
<dbReference type="OrthoDB" id="2432302at2759"/>
<dbReference type="PANTHER" id="PTHR31205">
    <property type="entry name" value="ACTIN CROSS-LINKING PROTEIN (DUF569)"/>
    <property type="match status" value="1"/>
</dbReference>
<dbReference type="Gene3D" id="2.80.10.50">
    <property type="match status" value="1"/>
</dbReference>